<dbReference type="RefSeq" id="WP_006598768.1">
    <property type="nucleotide sequence ID" value="NZ_GL622359.1"/>
</dbReference>
<proteinExistence type="predicted"/>
<keyword evidence="2" id="KW-1185">Reference proteome</keyword>
<protein>
    <submittedName>
        <fullName evidence="1">Uncharacterized protein</fullName>
    </submittedName>
</protein>
<comment type="caution">
    <text evidence="1">The sequence shown here is derived from an EMBL/GenBank/DDBJ whole genome shotgun (WGS) entry which is preliminary data.</text>
</comment>
<name>E6MH61_9FIRM</name>
<sequence>MANLSKIKRDRMIAFLEQLKEQHSDDESIRAFNEIENQLRDKKYGLVWEEHSEAVDEMLEENIPVFCADPE</sequence>
<dbReference type="eggNOG" id="COG2189">
    <property type="taxonomic scope" value="Bacteria"/>
</dbReference>
<reference evidence="1 2" key="1">
    <citation type="submission" date="2010-12" db="EMBL/GenBank/DDBJ databases">
        <authorList>
            <person name="Muzny D."/>
            <person name="Qin X."/>
            <person name="Deng J."/>
            <person name="Jiang H."/>
            <person name="Liu Y."/>
            <person name="Qu J."/>
            <person name="Song X.-Z."/>
            <person name="Zhang L."/>
            <person name="Thornton R."/>
            <person name="Coyle M."/>
            <person name="Francisco L."/>
            <person name="Jackson L."/>
            <person name="Javaid M."/>
            <person name="Korchina V."/>
            <person name="Kovar C."/>
            <person name="Mata R."/>
            <person name="Mathew T."/>
            <person name="Ngo R."/>
            <person name="Nguyen L."/>
            <person name="Nguyen N."/>
            <person name="Okwuonu G."/>
            <person name="Ongeri F."/>
            <person name="Pham C."/>
            <person name="Simmons D."/>
            <person name="Wilczek-Boney K."/>
            <person name="Hale W."/>
            <person name="Jakkamsetti A."/>
            <person name="Pham P."/>
            <person name="Ruth R."/>
            <person name="San Lucas F."/>
            <person name="Warren J."/>
            <person name="Zhang J."/>
            <person name="Zhao Z."/>
            <person name="Zhou C."/>
            <person name="Zhu D."/>
            <person name="Lee S."/>
            <person name="Bess C."/>
            <person name="Blankenburg K."/>
            <person name="Forbes L."/>
            <person name="Fu Q."/>
            <person name="Gubbala S."/>
            <person name="Hirani K."/>
            <person name="Jayaseelan J.C."/>
            <person name="Lara F."/>
            <person name="Munidasa M."/>
            <person name="Palculict T."/>
            <person name="Patil S."/>
            <person name="Pu L.-L."/>
            <person name="Saada N."/>
            <person name="Tang L."/>
            <person name="Weissenberger G."/>
            <person name="Zhu Y."/>
            <person name="Hemphill L."/>
            <person name="Shang Y."/>
            <person name="Youmans B."/>
            <person name="Ayvaz T."/>
            <person name="Ross M."/>
            <person name="Santibanez J."/>
            <person name="Aqrawi P."/>
            <person name="Gross S."/>
            <person name="Joshi V."/>
            <person name="Fowler G."/>
            <person name="Nazareth L."/>
            <person name="Reid J."/>
            <person name="Worley K."/>
            <person name="Petrosino J."/>
            <person name="Highlander S."/>
            <person name="Gibbs R."/>
        </authorList>
    </citation>
    <scope>NUCLEOTIDE SEQUENCE [LARGE SCALE GENOMIC DNA]</scope>
    <source>
        <strain evidence="1 2">ATCC 23263</strain>
    </source>
</reference>
<accession>E6MH61</accession>
<gene>
    <name evidence="1" type="ORF">HMP0721_1346</name>
</gene>
<organism evidence="1 2">
    <name type="scientific">Pseudoramibacter alactolyticus ATCC 23263</name>
    <dbReference type="NCBI Taxonomy" id="887929"/>
    <lineage>
        <taxon>Bacteria</taxon>
        <taxon>Bacillati</taxon>
        <taxon>Bacillota</taxon>
        <taxon>Clostridia</taxon>
        <taxon>Eubacteriales</taxon>
        <taxon>Eubacteriaceae</taxon>
        <taxon>Pseudoramibacter</taxon>
    </lineage>
</organism>
<evidence type="ECO:0000313" key="2">
    <source>
        <dbReference type="Proteomes" id="UP000004754"/>
    </source>
</evidence>
<dbReference type="EMBL" id="AEQN01000016">
    <property type="protein sequence ID" value="EFV01951.1"/>
    <property type="molecule type" value="Genomic_DNA"/>
</dbReference>
<dbReference type="AlphaFoldDB" id="E6MH61"/>
<evidence type="ECO:0000313" key="1">
    <source>
        <dbReference type="EMBL" id="EFV01951.1"/>
    </source>
</evidence>
<dbReference type="Proteomes" id="UP000004754">
    <property type="component" value="Unassembled WGS sequence"/>
</dbReference>
<dbReference type="HOGENOM" id="CLU_2736920_0_0_9"/>
<dbReference type="STRING" id="887929.HMP0721_1346"/>